<dbReference type="EMBL" id="FNIE01000002">
    <property type="protein sequence ID" value="SDN01579.1"/>
    <property type="molecule type" value="Genomic_DNA"/>
</dbReference>
<evidence type="ECO:0000313" key="3">
    <source>
        <dbReference type="EMBL" id="SDN01579.1"/>
    </source>
</evidence>
<evidence type="ECO:0000256" key="1">
    <source>
        <dbReference type="SAM" id="MobiDB-lite"/>
    </source>
</evidence>
<dbReference type="SUPFAM" id="SSF55729">
    <property type="entry name" value="Acyl-CoA N-acyltransferases (Nat)"/>
    <property type="match status" value="1"/>
</dbReference>
<dbReference type="AlphaFoldDB" id="A0A1G9XXS0"/>
<reference evidence="3 4" key="1">
    <citation type="submission" date="2016-10" db="EMBL/GenBank/DDBJ databases">
        <authorList>
            <person name="de Groot N.N."/>
        </authorList>
    </citation>
    <scope>NUCLEOTIDE SEQUENCE [LARGE SCALE GENOMIC DNA]</scope>
    <source>
        <strain evidence="3 4">CGMCC 4.2022</strain>
    </source>
</reference>
<dbReference type="GO" id="GO:0016740">
    <property type="term" value="F:transferase activity"/>
    <property type="evidence" value="ECO:0007669"/>
    <property type="project" value="UniProtKB-KW"/>
</dbReference>
<keyword evidence="4" id="KW-1185">Reference proteome</keyword>
<dbReference type="Proteomes" id="UP000199341">
    <property type="component" value="Unassembled WGS sequence"/>
</dbReference>
<feature type="compositionally biased region" description="Low complexity" evidence="1">
    <location>
        <begin position="17"/>
        <end position="33"/>
    </location>
</feature>
<evidence type="ECO:0000313" key="4">
    <source>
        <dbReference type="Proteomes" id="UP000199341"/>
    </source>
</evidence>
<feature type="domain" description="BioF2-like acetyltransferase" evidence="2">
    <location>
        <begin position="304"/>
        <end position="451"/>
    </location>
</feature>
<protein>
    <submittedName>
        <fullName evidence="3">Acetyltransferase involved in cellulose biosynthesis, CelD/BcsL family</fullName>
    </submittedName>
</protein>
<dbReference type="STRING" id="310781.SAMN05216259_102325"/>
<evidence type="ECO:0000259" key="2">
    <source>
        <dbReference type="Pfam" id="PF13480"/>
    </source>
</evidence>
<dbReference type="InterPro" id="IPR038740">
    <property type="entry name" value="BioF2-like_GNAT_dom"/>
</dbReference>
<organism evidence="3 4">
    <name type="scientific">Actinacidiphila guanduensis</name>
    <dbReference type="NCBI Taxonomy" id="310781"/>
    <lineage>
        <taxon>Bacteria</taxon>
        <taxon>Bacillati</taxon>
        <taxon>Actinomycetota</taxon>
        <taxon>Actinomycetes</taxon>
        <taxon>Kitasatosporales</taxon>
        <taxon>Streptomycetaceae</taxon>
        <taxon>Actinacidiphila</taxon>
    </lineage>
</organism>
<feature type="compositionally biased region" description="Low complexity" evidence="1">
    <location>
        <begin position="62"/>
        <end position="79"/>
    </location>
</feature>
<dbReference type="Pfam" id="PF13480">
    <property type="entry name" value="Acetyltransf_6"/>
    <property type="match status" value="1"/>
</dbReference>
<name>A0A1G9XXS0_9ACTN</name>
<dbReference type="InterPro" id="IPR016181">
    <property type="entry name" value="Acyl_CoA_acyltransferase"/>
</dbReference>
<accession>A0A1G9XXS0</accession>
<feature type="compositionally biased region" description="Low complexity" evidence="1">
    <location>
        <begin position="43"/>
        <end position="55"/>
    </location>
</feature>
<feature type="region of interest" description="Disordered" evidence="1">
    <location>
        <begin position="1"/>
        <end position="107"/>
    </location>
</feature>
<gene>
    <name evidence="3" type="ORF">SAMN05216259_102325</name>
</gene>
<sequence length="497" mass="52086">MSAPDTADPRTPPPPTDTASDPDTSAPNTAIPRTAPPPPGTAPAPGTNTPDTAAPQTPPPSTDTASDPDTSAPNTAGPRTAPPPPGTQSPTTGTSRANSAVPAHSDRTGELAHAQLPARTGPDTAVPLAAATAGGCAVQVVRDSEGFAALGPAWQRLHRRCPQATPFQSHAWLYSWWLSYGRPGRLRVVVVRRGGELVAAAALMRLRRPLPALVALGGAITDYTDVLIDPACADEAADALLRGLRRAARGAVVDLREVRAGAAAETLWRQWPGPRRRAADSLCLELPGVPMAELAARISAQSSSRGQRVRSALRKIEAAGIVERDVPPQEVPGAVDRMLRLHAAQWRGRGVTPEHLRPRFAAHLARACTAMAASGEALLTEFLLDGTPVAANLTLLSPALAGGYLFGADLPALRAAKVDATTLLIRHGAAHASAGGRPVLSLLRGDEPHKSHWRPTPAPNSRLLLSTWPTAPFLLALYGAHRGRARLKSLRDAARSR</sequence>
<keyword evidence="3" id="KW-0808">Transferase</keyword>
<proteinExistence type="predicted"/>